<feature type="compositionally biased region" description="Low complexity" evidence="3">
    <location>
        <begin position="1435"/>
        <end position="1450"/>
    </location>
</feature>
<feature type="region of interest" description="Disordered" evidence="3">
    <location>
        <begin position="232"/>
        <end position="277"/>
    </location>
</feature>
<feature type="region of interest" description="Disordered" evidence="3">
    <location>
        <begin position="290"/>
        <end position="343"/>
    </location>
</feature>
<dbReference type="GO" id="GO:0005634">
    <property type="term" value="C:nucleus"/>
    <property type="evidence" value="ECO:0007669"/>
    <property type="project" value="TreeGrafter"/>
</dbReference>
<organism evidence="5 6">
    <name type="scientific">Tigriopus californicus</name>
    <name type="common">Marine copepod</name>
    <dbReference type="NCBI Taxonomy" id="6832"/>
    <lineage>
        <taxon>Eukaryota</taxon>
        <taxon>Metazoa</taxon>
        <taxon>Ecdysozoa</taxon>
        <taxon>Arthropoda</taxon>
        <taxon>Crustacea</taxon>
        <taxon>Multicrustacea</taxon>
        <taxon>Hexanauplia</taxon>
        <taxon>Copepoda</taxon>
        <taxon>Harpacticoida</taxon>
        <taxon>Harpacticidae</taxon>
        <taxon>Tigriopus</taxon>
    </lineage>
</organism>
<feature type="compositionally biased region" description="Polar residues" evidence="3">
    <location>
        <begin position="1790"/>
        <end position="1807"/>
    </location>
</feature>
<feature type="region of interest" description="Disordered" evidence="3">
    <location>
        <begin position="2016"/>
        <end position="2052"/>
    </location>
</feature>
<feature type="region of interest" description="Disordered" evidence="3">
    <location>
        <begin position="1239"/>
        <end position="1296"/>
    </location>
</feature>
<dbReference type="GO" id="GO:0030488">
    <property type="term" value="P:tRNA methylation"/>
    <property type="evidence" value="ECO:0007669"/>
    <property type="project" value="TreeGrafter"/>
</dbReference>
<evidence type="ECO:0000313" key="5">
    <source>
        <dbReference type="EMBL" id="TRY73081.1"/>
    </source>
</evidence>
<dbReference type="PANTHER" id="PTHR13069">
    <property type="entry name" value="ALKYLATED DNA REPAIR PROTEIN ALKB HOMOLOG 8"/>
    <property type="match status" value="1"/>
</dbReference>
<dbReference type="InterPro" id="IPR013216">
    <property type="entry name" value="Methyltransf_11"/>
</dbReference>
<feature type="region of interest" description="Disordered" evidence="3">
    <location>
        <begin position="880"/>
        <end position="900"/>
    </location>
</feature>
<feature type="compositionally biased region" description="Basic and acidic residues" evidence="3">
    <location>
        <begin position="686"/>
        <end position="695"/>
    </location>
</feature>
<evidence type="ECO:0000313" key="6">
    <source>
        <dbReference type="Proteomes" id="UP000318571"/>
    </source>
</evidence>
<feature type="compositionally biased region" description="Polar residues" evidence="3">
    <location>
        <begin position="1727"/>
        <end position="1748"/>
    </location>
</feature>
<feature type="region of interest" description="Disordered" evidence="3">
    <location>
        <begin position="1699"/>
        <end position="1861"/>
    </location>
</feature>
<feature type="compositionally biased region" description="Low complexity" evidence="3">
    <location>
        <begin position="1389"/>
        <end position="1408"/>
    </location>
</feature>
<feature type="compositionally biased region" description="Basic and acidic residues" evidence="3">
    <location>
        <begin position="2125"/>
        <end position="2141"/>
    </location>
</feature>
<dbReference type="FunFam" id="3.40.50.150:FF:000195">
    <property type="entry name" value="Methyltransferase domain containing protein"/>
    <property type="match status" value="1"/>
</dbReference>
<gene>
    <name evidence="5" type="ORF">TCAL_12909</name>
</gene>
<dbReference type="InterPro" id="IPR029063">
    <property type="entry name" value="SAM-dependent_MTases_sf"/>
</dbReference>
<dbReference type="Gene3D" id="3.40.50.150">
    <property type="entry name" value="Vaccinia Virus protein VP39"/>
    <property type="match status" value="2"/>
</dbReference>
<feature type="region of interest" description="Disordered" evidence="3">
    <location>
        <begin position="1566"/>
        <end position="1679"/>
    </location>
</feature>
<feature type="compositionally biased region" description="Polar residues" evidence="3">
    <location>
        <begin position="1577"/>
        <end position="1592"/>
    </location>
</feature>
<dbReference type="STRING" id="6832.A0A553P5X5"/>
<feature type="compositionally biased region" description="Polar residues" evidence="3">
    <location>
        <begin position="837"/>
        <end position="849"/>
    </location>
</feature>
<reference evidence="5 6" key="1">
    <citation type="journal article" date="2018" name="Nat. Ecol. Evol.">
        <title>Genomic signatures of mitonuclear coevolution across populations of Tigriopus californicus.</title>
        <authorList>
            <person name="Barreto F.S."/>
            <person name="Watson E.T."/>
            <person name="Lima T.G."/>
            <person name="Willett C.S."/>
            <person name="Edmands S."/>
            <person name="Li W."/>
            <person name="Burton R.S."/>
        </authorList>
    </citation>
    <scope>NUCLEOTIDE SEQUENCE [LARGE SCALE GENOMIC DNA]</scope>
    <source>
        <strain evidence="5 6">San Diego</strain>
    </source>
</reference>
<keyword evidence="1" id="KW-0489">Methyltransferase</keyword>
<dbReference type="OMA" id="YPIVRHH"/>
<keyword evidence="6" id="KW-1185">Reference proteome</keyword>
<feature type="compositionally biased region" description="Basic and acidic residues" evidence="3">
    <location>
        <begin position="1594"/>
        <end position="1608"/>
    </location>
</feature>
<feature type="compositionally biased region" description="Basic and acidic residues" evidence="3">
    <location>
        <begin position="1244"/>
        <end position="1271"/>
    </location>
</feature>
<dbReference type="GO" id="GO:0005737">
    <property type="term" value="C:cytoplasm"/>
    <property type="evidence" value="ECO:0007669"/>
    <property type="project" value="TreeGrafter"/>
</dbReference>
<accession>A0A553P5X5</accession>
<sequence length="2210" mass="243620">MHQNYTSTESLTSVFSQALSIISRDSNPRLDQRTSSWDSEAPSWSSRSRQPSPGIQKTRKLSQDEEDYIRKERDARSLAIEKAYVHDVYEQISQHISDSRYRAWPRVKQFLQELEPGSLVCDVGCGSGKYLNVNPLVFNIGSDRCQALANIAREKDHEIVHCDNLALPFRDETLDAVLSVAVIHHIATVERRVRALRELARVLRVGGRVMISVWAMEQRHRKFESQDVLIPWHRPAPSSTGHAQISSQTSSTPQSQFDSSTHLNLPHGHGQYSTTTTASEDDVNHYHAYTQTSDSSSVADQKSAMIGPRNQFRRRGRGRNRGRSIDPDGDFPPYQSSSDLSSPNETCYSFVRRAMQKLSNQKKQIRGTHDLMENNSAQLARFPWFSLSGLEQLATMRGTYLPDDQRFGEEVHRDGLSRDDSGESGESVGDVPIELRHLEGDFYDADNQEVFNALQDDDSTSLLFNRGDLTSNLMSFLGGLQSKSRSLDDIKDPSSKKQAKPKLVKIGRANTYEDKSTLTRQDTPNELLMAYEPPNNEDGEDEFGLDGDLDDGVGIPDDLQHHALFKDCKSSTRSVSLKSFDMSLKSAGSLSSLSSGKSMKSNFSIQSDSGLVPHKPLGISSSHPTITNTTVISNGSMVKVLETKNTPSQAAAKKLLGARNWESDSNLSKTHAHALSGASRRSRARTISEHHDRGSRGLHQFPLGEKEKSKAMLSVESKLMKAIKEVNESDISETSTPLSSPLPQSLEKASSPKDSNASMKDVDKPKDFLHLEKRPSRPQLVKQKQSFHFPDQDEAEGLEPNPTVVISNTEGDSVPCNVFGPQSEVEDKSYLKGTDLPSPSLSKRASSLGSEELRERIGVKKQASLNDELLSRERYQANVEMRRRIQKQHSLPSEPGLQRQKSLKDSFLTVLSKATQLESLRSSWSMMKSGANHSEMGAHDRKPDTITEEPEVLADEELATSKDPRPQTGVDEQAGVQTQTFTSSIGRIWQIWTRSGVEEGSFTHKRGVTIQPINVGGKELQGIDGATRRSIFQRRRGGSSPISPKHYEALTKENVDNISPTLRRCCMDCPGGEILVMERERKLSKGEASDSSSKDGSIQSDTSLDSEDSLVSVIFVPHPENSKGSVQGEGEFGEIVLKKQRSTSNSSESSDSMPSVGSGRVSPLSPSNRLGSPVKANGKSCKGNVTKMEIIRQGAGSFDGSTGKMFGRAFKEEGSNDTIFFVSGGPLDVIVERHPEIEADLTEDEPKIENPKECEPTPIPEETKATPKAEEILSTTEESLPQPDTCKNLPSTPRLKSAPKSFELEDIPDESPIRCNPGRLAMNPPQRPLFHFNPPRRSPRRRRPRFDYPIVRHHPLFAKQAKSGERSNFSSLLLGENVRIIRGSLCDGSSSPTSDDLSSSTDSSNSSSGRPAIKIRSFDIYNPETDDLDSDISDSESSSSQDSNESVVSVVTEETLKTRQYELRSKSVDEKPLVSLEPPTVIITEVETIPFSDGSDSELEKVPSLMSEVAEPSSEAQEELSIEVVNDEPQDTFVKKAEDRRRILEALFQENESVLIHITSSAMWKLGKTQPPEDSNKISSPPQSPTLPTNVIDSCDKETLSSETKDSTMVEDESPDRSASVSPHRSDNTTPKVVLSPLKPILIPPPQAQPRRKLDKARSVSPSTLHRQDRQVIVRQSSVPSRFDEIYVKPTTELEIKTKKTLMAKAPAKEEQSGDRKITLAHLEVSPTASSDGVNQTGSRESLSGSVDSLSYEKKSKSPSPSRSEASHLSTGSDIGTSSSPEGKKPDHFNQPSVANRAISKSSLSRQGSKDQDDLSQSSNGSTRHSTRLSGPSPSTGAIAKRRKHPLEKSVSLMSDDYDPGLPSLEDLVLTQSLIPQEPPLSGFSELGEPEFFVNKLSELDPRFDKSSGPASGVQSDNESICGFPYRRLERKRPGREDSMESSSTSAKSSIQYSDSSSLLSHRFSTISISSNVSSEVSFGNTSVVSGSSCYLASMSSADYDDRPVLASSFSLSEADENEYLSQLPEEGEPEDNPGSTLPGGMASKTPQEKSRMKALFRRNAGNGSTTGVKKPMKITNELSDEEAKIKTAERLPRSRIGTETSIETSIENPTCVAQSSFEEELFRGLNRDGEDGRPDMKTQRDSMSTASSQDSLHTNDGGSLTHHRYYHVFREGELDYLINKYVQNLHIISSYYDHANWCIVAEKVNVWTI</sequence>
<feature type="compositionally biased region" description="Low complexity" evidence="3">
    <location>
        <begin position="732"/>
        <end position="747"/>
    </location>
</feature>
<feature type="compositionally biased region" description="Basic and acidic residues" evidence="3">
    <location>
        <begin position="1707"/>
        <end position="1718"/>
    </location>
</feature>
<feature type="region of interest" description="Disordered" evidence="3">
    <location>
        <begin position="1081"/>
        <end position="1105"/>
    </location>
</feature>
<feature type="compositionally biased region" description="Polar residues" evidence="3">
    <location>
        <begin position="290"/>
        <end position="300"/>
    </location>
</feature>
<feature type="compositionally biased region" description="Polar residues" evidence="3">
    <location>
        <begin position="2142"/>
        <end position="2158"/>
    </location>
</feature>
<dbReference type="SUPFAM" id="SSF53335">
    <property type="entry name" value="S-adenosyl-L-methionine-dependent methyltransferases"/>
    <property type="match status" value="1"/>
</dbReference>
<evidence type="ECO:0000256" key="3">
    <source>
        <dbReference type="SAM" id="MobiDB-lite"/>
    </source>
</evidence>
<feature type="region of interest" description="Disordered" evidence="3">
    <location>
        <begin position="727"/>
        <end position="861"/>
    </location>
</feature>
<feature type="region of interest" description="Disordered" evidence="3">
    <location>
        <begin position="663"/>
        <end position="709"/>
    </location>
</feature>
<comment type="caution">
    <text evidence="5">The sequence shown here is derived from an EMBL/GenBank/DDBJ whole genome shotgun (WGS) entry which is preliminary data.</text>
</comment>
<dbReference type="GO" id="GO:0106335">
    <property type="term" value="F:tRNA (5-carboxymethyluridine(34)-5-O)-methyltransferase activity"/>
    <property type="evidence" value="ECO:0007669"/>
    <property type="project" value="TreeGrafter"/>
</dbReference>
<feature type="compositionally biased region" description="Low complexity" evidence="3">
    <location>
        <begin position="1758"/>
        <end position="1770"/>
    </location>
</feature>
<dbReference type="PANTHER" id="PTHR13069:SF37">
    <property type="entry name" value="FIRE DANCER"/>
    <property type="match status" value="1"/>
</dbReference>
<dbReference type="GO" id="GO:0008757">
    <property type="term" value="F:S-adenosylmethionine-dependent methyltransferase activity"/>
    <property type="evidence" value="ECO:0007669"/>
    <property type="project" value="InterPro"/>
</dbReference>
<dbReference type="CDD" id="cd02440">
    <property type="entry name" value="AdoMet_MTases"/>
    <property type="match status" value="1"/>
</dbReference>
<dbReference type="EMBL" id="VCGU01000007">
    <property type="protein sequence ID" value="TRY73081.1"/>
    <property type="molecule type" value="Genomic_DNA"/>
</dbReference>
<feature type="region of interest" description="Disordered" evidence="3">
    <location>
        <begin position="1319"/>
        <end position="1347"/>
    </location>
</feature>
<dbReference type="OrthoDB" id="271595at2759"/>
<dbReference type="InterPro" id="IPR051422">
    <property type="entry name" value="AlkB_tRNA_MeTrf/Diox"/>
</dbReference>
<keyword evidence="2" id="KW-0808">Transferase</keyword>
<name>A0A553P5X5_TIGCA</name>
<feature type="domain" description="Methyltransferase type 11" evidence="4">
    <location>
        <begin position="122"/>
        <end position="211"/>
    </location>
</feature>
<feature type="compositionally biased region" description="Low complexity" evidence="3">
    <location>
        <begin position="1089"/>
        <end position="1103"/>
    </location>
</feature>
<feature type="compositionally biased region" description="Low complexity" evidence="3">
    <location>
        <begin position="1142"/>
        <end position="1158"/>
    </location>
</feature>
<protein>
    <recommendedName>
        <fullName evidence="4">Methyltransferase type 11 domain-containing protein</fullName>
    </recommendedName>
</protein>
<feature type="compositionally biased region" description="Low complexity" evidence="3">
    <location>
        <begin position="35"/>
        <end position="53"/>
    </location>
</feature>
<feature type="region of interest" description="Disordered" evidence="3">
    <location>
        <begin position="26"/>
        <end position="68"/>
    </location>
</feature>
<feature type="region of interest" description="Disordered" evidence="3">
    <location>
        <begin position="1925"/>
        <end position="1952"/>
    </location>
</feature>
<feature type="compositionally biased region" description="Polar residues" evidence="3">
    <location>
        <begin position="1771"/>
        <end position="1781"/>
    </location>
</feature>
<feature type="region of interest" description="Disordered" evidence="3">
    <location>
        <begin position="2125"/>
        <end position="2158"/>
    </location>
</feature>
<evidence type="ECO:0000259" key="4">
    <source>
        <dbReference type="Pfam" id="PF08241"/>
    </source>
</evidence>
<feature type="compositionally biased region" description="Low complexity" evidence="3">
    <location>
        <begin position="246"/>
        <end position="261"/>
    </location>
</feature>
<dbReference type="GO" id="GO:0000049">
    <property type="term" value="F:tRNA binding"/>
    <property type="evidence" value="ECO:0007669"/>
    <property type="project" value="TreeGrafter"/>
</dbReference>
<dbReference type="Pfam" id="PF08241">
    <property type="entry name" value="Methyltransf_11"/>
    <property type="match status" value="1"/>
</dbReference>
<feature type="region of interest" description="Disordered" evidence="3">
    <location>
        <begin position="1139"/>
        <end position="1181"/>
    </location>
</feature>
<feature type="compositionally biased region" description="Basic residues" evidence="3">
    <location>
        <begin position="311"/>
        <end position="322"/>
    </location>
</feature>
<evidence type="ECO:0000256" key="2">
    <source>
        <dbReference type="ARBA" id="ARBA00022679"/>
    </source>
</evidence>
<feature type="region of interest" description="Disordered" evidence="3">
    <location>
        <begin position="1384"/>
        <end position="1450"/>
    </location>
</feature>
<proteinExistence type="predicted"/>
<feature type="compositionally biased region" description="Acidic residues" evidence="3">
    <location>
        <begin position="1424"/>
        <end position="1434"/>
    </location>
</feature>
<evidence type="ECO:0000256" key="1">
    <source>
        <dbReference type="ARBA" id="ARBA00022603"/>
    </source>
</evidence>
<feature type="compositionally biased region" description="Polar residues" evidence="3">
    <location>
        <begin position="334"/>
        <end position="343"/>
    </location>
</feature>
<feature type="compositionally biased region" description="Basic and acidic residues" evidence="3">
    <location>
        <begin position="760"/>
        <end position="775"/>
    </location>
</feature>
<feature type="compositionally biased region" description="Low complexity" evidence="3">
    <location>
        <begin position="1941"/>
        <end position="1952"/>
    </location>
</feature>
<feature type="compositionally biased region" description="Polar residues" evidence="3">
    <location>
        <begin position="1815"/>
        <end position="1836"/>
    </location>
</feature>
<feature type="compositionally biased region" description="Polar residues" evidence="3">
    <location>
        <begin position="1617"/>
        <end position="1631"/>
    </location>
</feature>
<dbReference type="Proteomes" id="UP000318571">
    <property type="component" value="Chromosome 3"/>
</dbReference>
<dbReference type="GO" id="GO:0002098">
    <property type="term" value="P:tRNA wobble uridine modification"/>
    <property type="evidence" value="ECO:0007669"/>
    <property type="project" value="TreeGrafter"/>
</dbReference>